<keyword evidence="7" id="KW-1185">Reference proteome</keyword>
<dbReference type="InterPro" id="IPR001261">
    <property type="entry name" value="ArgE/DapE_CS"/>
</dbReference>
<gene>
    <name evidence="6" type="ORF">O4H49_09405</name>
</gene>
<dbReference type="InterPro" id="IPR017150">
    <property type="entry name" value="Pept_M20_glutamate_carboxypep"/>
</dbReference>
<evidence type="ECO:0000256" key="1">
    <source>
        <dbReference type="ARBA" id="ARBA00001947"/>
    </source>
</evidence>
<organism evidence="6 7">
    <name type="scientific">Kiloniella laminariae</name>
    <dbReference type="NCBI Taxonomy" id="454162"/>
    <lineage>
        <taxon>Bacteria</taxon>
        <taxon>Pseudomonadati</taxon>
        <taxon>Pseudomonadota</taxon>
        <taxon>Alphaproteobacteria</taxon>
        <taxon>Rhodospirillales</taxon>
        <taxon>Kiloniellaceae</taxon>
        <taxon>Kiloniella</taxon>
    </lineage>
</organism>
<proteinExistence type="predicted"/>
<dbReference type="InterPro" id="IPR002933">
    <property type="entry name" value="Peptidase_M20"/>
</dbReference>
<evidence type="ECO:0000313" key="6">
    <source>
        <dbReference type="EMBL" id="MCZ4280992.1"/>
    </source>
</evidence>
<dbReference type="EMBL" id="JAPWGY010000003">
    <property type="protein sequence ID" value="MCZ4280992.1"/>
    <property type="molecule type" value="Genomic_DNA"/>
</dbReference>
<evidence type="ECO:0000256" key="3">
    <source>
        <dbReference type="ARBA" id="ARBA00022801"/>
    </source>
</evidence>
<dbReference type="CDD" id="cd03885">
    <property type="entry name" value="M20_CPDG2"/>
    <property type="match status" value="1"/>
</dbReference>
<dbReference type="Pfam" id="PF07687">
    <property type="entry name" value="M20_dimer"/>
    <property type="match status" value="1"/>
</dbReference>
<keyword evidence="4" id="KW-0862">Zinc</keyword>
<dbReference type="Gene3D" id="3.30.70.360">
    <property type="match status" value="1"/>
</dbReference>
<dbReference type="PANTHER" id="PTHR43808:SF9">
    <property type="entry name" value="BLL0789 PROTEIN"/>
    <property type="match status" value="1"/>
</dbReference>
<dbReference type="RefSeq" id="WP_269423177.1">
    <property type="nucleotide sequence ID" value="NZ_JAPWGY010000003.1"/>
</dbReference>
<dbReference type="SUPFAM" id="SSF55031">
    <property type="entry name" value="Bacterial exopeptidase dimerisation domain"/>
    <property type="match status" value="1"/>
</dbReference>
<keyword evidence="2" id="KW-0479">Metal-binding</keyword>
<dbReference type="PANTHER" id="PTHR43808">
    <property type="entry name" value="ACETYLORNITHINE DEACETYLASE"/>
    <property type="match status" value="1"/>
</dbReference>
<dbReference type="SUPFAM" id="SSF53187">
    <property type="entry name" value="Zn-dependent exopeptidases"/>
    <property type="match status" value="1"/>
</dbReference>
<accession>A0ABT4LM00</accession>
<dbReference type="PROSITE" id="PS00758">
    <property type="entry name" value="ARGE_DAPE_CPG2_1"/>
    <property type="match status" value="1"/>
</dbReference>
<comment type="cofactor">
    <cofactor evidence="1">
        <name>Zn(2+)</name>
        <dbReference type="ChEBI" id="CHEBI:29105"/>
    </cofactor>
</comment>
<feature type="domain" description="Peptidase M20 dimerisation" evidence="5">
    <location>
        <begin position="197"/>
        <end position="293"/>
    </location>
</feature>
<dbReference type="PIRSF" id="PIRSF037238">
    <property type="entry name" value="Carboxypeptidase_G2"/>
    <property type="match status" value="1"/>
</dbReference>
<dbReference type="InterPro" id="IPR011650">
    <property type="entry name" value="Peptidase_M20_dimer"/>
</dbReference>
<dbReference type="Gene3D" id="3.40.630.10">
    <property type="entry name" value="Zn peptidases"/>
    <property type="match status" value="1"/>
</dbReference>
<reference evidence="6" key="1">
    <citation type="submission" date="2022-12" db="EMBL/GenBank/DDBJ databases">
        <title>Bacterial isolates from different developmental stages of Nematostella vectensis.</title>
        <authorList>
            <person name="Fraune S."/>
        </authorList>
    </citation>
    <scope>NUCLEOTIDE SEQUENCE</scope>
    <source>
        <strain evidence="6">G21630-S1</strain>
    </source>
</reference>
<dbReference type="Proteomes" id="UP001069802">
    <property type="component" value="Unassembled WGS sequence"/>
</dbReference>
<evidence type="ECO:0000256" key="4">
    <source>
        <dbReference type="ARBA" id="ARBA00022833"/>
    </source>
</evidence>
<dbReference type="Pfam" id="PF01546">
    <property type="entry name" value="Peptidase_M20"/>
    <property type="match status" value="1"/>
</dbReference>
<name>A0ABT4LM00_9PROT</name>
<dbReference type="NCBIfam" id="NF005602">
    <property type="entry name" value="PRK07338.1"/>
    <property type="match status" value="1"/>
</dbReference>
<dbReference type="GO" id="GO:0016787">
    <property type="term" value="F:hydrolase activity"/>
    <property type="evidence" value="ECO:0007669"/>
    <property type="project" value="UniProtKB-KW"/>
</dbReference>
<evidence type="ECO:0000256" key="2">
    <source>
        <dbReference type="ARBA" id="ARBA00022723"/>
    </source>
</evidence>
<sequence length="412" mass="43755">MTYHPILEWIEQQQDKMLANVLALSNLNSGSANVAGIEQVVDRLSDLASSLGATEERISLAPRSEVLDNGQILEKQSGPLLRLTKRPNANRRILLVGHSDTVYPVDHAFQTCRHLDDNTVNGPGVADMKGGLVVMLTALQALERSRFAENIGWQIIINPDEEIGSFASAPYLDEAARAADVGMIFEPALADGTLAGARKGSGNFSLIARGKAAHAGREHHLGRNAIAALARAMTLLDGLNGQHEGVTINLAKLTGGGPNNVVPDFALCRFNIRVPTPEGQSWAEEQLAQIVARIGTEEGITLELHGAFGRQPKVMDKAHEQLFALLRSCGADLGLPPIEAKATGGCCDGNNLAAAGLANIDTLGVRGGAIHSTDEFLLVDSLSERAKLTALLLMKLAAGEANWPDRATSVSE</sequence>
<evidence type="ECO:0000313" key="7">
    <source>
        <dbReference type="Proteomes" id="UP001069802"/>
    </source>
</evidence>
<dbReference type="InterPro" id="IPR050072">
    <property type="entry name" value="Peptidase_M20A"/>
</dbReference>
<keyword evidence="3 6" id="KW-0378">Hydrolase</keyword>
<dbReference type="InterPro" id="IPR036264">
    <property type="entry name" value="Bact_exopeptidase_dim_dom"/>
</dbReference>
<protein>
    <submittedName>
        <fullName evidence="6">Hydrolase</fullName>
    </submittedName>
</protein>
<evidence type="ECO:0000259" key="5">
    <source>
        <dbReference type="Pfam" id="PF07687"/>
    </source>
</evidence>
<comment type="caution">
    <text evidence="6">The sequence shown here is derived from an EMBL/GenBank/DDBJ whole genome shotgun (WGS) entry which is preliminary data.</text>
</comment>